<dbReference type="EMBL" id="JAGPYM010000015">
    <property type="protein sequence ID" value="KAH6887030.1"/>
    <property type="molecule type" value="Genomic_DNA"/>
</dbReference>
<sequence length="143" mass="16104">MAFFPASHSEAGAWLNYFVQSQDGLDATKTTQVYAMDTTLRFASYPATQGANVIAELVTLRFAKLDVIRHVPKYFDLVGSRLWAVFDITYRVKGDPAVEDFSVPCACMFSIVKEGAEKGKIKELGIYMDQTMVEKRMEEVSRE</sequence>
<comment type="caution">
    <text evidence="1">The sequence shown here is derived from an EMBL/GenBank/DDBJ whole genome shotgun (WGS) entry which is preliminary data.</text>
</comment>
<organism evidence="1 2">
    <name type="scientific">Thelonectria olida</name>
    <dbReference type="NCBI Taxonomy" id="1576542"/>
    <lineage>
        <taxon>Eukaryota</taxon>
        <taxon>Fungi</taxon>
        <taxon>Dikarya</taxon>
        <taxon>Ascomycota</taxon>
        <taxon>Pezizomycotina</taxon>
        <taxon>Sordariomycetes</taxon>
        <taxon>Hypocreomycetidae</taxon>
        <taxon>Hypocreales</taxon>
        <taxon>Nectriaceae</taxon>
        <taxon>Thelonectria</taxon>
    </lineage>
</organism>
<dbReference type="Proteomes" id="UP000777438">
    <property type="component" value="Unassembled WGS sequence"/>
</dbReference>
<dbReference type="AlphaFoldDB" id="A0A9P8W1Q4"/>
<evidence type="ECO:0000313" key="1">
    <source>
        <dbReference type="EMBL" id="KAH6887030.1"/>
    </source>
</evidence>
<accession>A0A9P8W1Q4</accession>
<keyword evidence="2" id="KW-1185">Reference proteome</keyword>
<reference evidence="1 2" key="1">
    <citation type="journal article" date="2021" name="Nat. Commun.">
        <title>Genetic determinants of endophytism in the Arabidopsis root mycobiome.</title>
        <authorList>
            <person name="Mesny F."/>
            <person name="Miyauchi S."/>
            <person name="Thiergart T."/>
            <person name="Pickel B."/>
            <person name="Atanasova L."/>
            <person name="Karlsson M."/>
            <person name="Huettel B."/>
            <person name="Barry K.W."/>
            <person name="Haridas S."/>
            <person name="Chen C."/>
            <person name="Bauer D."/>
            <person name="Andreopoulos W."/>
            <person name="Pangilinan J."/>
            <person name="LaButti K."/>
            <person name="Riley R."/>
            <person name="Lipzen A."/>
            <person name="Clum A."/>
            <person name="Drula E."/>
            <person name="Henrissat B."/>
            <person name="Kohler A."/>
            <person name="Grigoriev I.V."/>
            <person name="Martin F.M."/>
            <person name="Hacquard S."/>
        </authorList>
    </citation>
    <scope>NUCLEOTIDE SEQUENCE [LARGE SCALE GENOMIC DNA]</scope>
    <source>
        <strain evidence="1 2">MPI-CAGE-CH-0241</strain>
    </source>
</reference>
<gene>
    <name evidence="1" type="ORF">B0T10DRAFT_490625</name>
</gene>
<evidence type="ECO:0000313" key="2">
    <source>
        <dbReference type="Proteomes" id="UP000777438"/>
    </source>
</evidence>
<protein>
    <submittedName>
        <fullName evidence="1">Uncharacterized protein</fullName>
    </submittedName>
</protein>
<dbReference type="OrthoDB" id="5139699at2759"/>
<name>A0A9P8W1Q4_9HYPO</name>
<proteinExistence type="predicted"/>